<evidence type="ECO:0000313" key="3">
    <source>
        <dbReference type="Proteomes" id="UP000015531"/>
    </source>
</evidence>
<feature type="region of interest" description="Disordered" evidence="1">
    <location>
        <begin position="20"/>
        <end position="39"/>
    </location>
</feature>
<dbReference type="Proteomes" id="UP000015531">
    <property type="component" value="Unassembled WGS sequence"/>
</dbReference>
<evidence type="ECO:0000313" key="2">
    <source>
        <dbReference type="EMBL" id="EQB13397.1"/>
    </source>
</evidence>
<reference evidence="2 3" key="1">
    <citation type="journal article" date="2013" name="Genome Announc.">
        <title>Draft Genome Sequence of Sphingobium lactosutens Strain DS20T, Isolated from a Hexachlorocyclohexane Dumpsite.</title>
        <authorList>
            <person name="Kumar R."/>
            <person name="Dwivedi V."/>
            <person name="Negi V."/>
            <person name="Khurana J.P."/>
            <person name="Lal R."/>
        </authorList>
    </citation>
    <scope>NUCLEOTIDE SEQUENCE [LARGE SCALE GENOMIC DNA]</scope>
    <source>
        <strain evidence="2 3">DS20</strain>
    </source>
</reference>
<accession>T0HK77</accession>
<organism evidence="2 3">
    <name type="scientific">Sphingobium lactosutens DS20</name>
    <dbReference type="NCBI Taxonomy" id="1331060"/>
    <lineage>
        <taxon>Bacteria</taxon>
        <taxon>Pseudomonadati</taxon>
        <taxon>Pseudomonadota</taxon>
        <taxon>Alphaproteobacteria</taxon>
        <taxon>Sphingomonadales</taxon>
        <taxon>Sphingomonadaceae</taxon>
        <taxon>Sphingobium</taxon>
    </lineage>
</organism>
<dbReference type="PATRIC" id="fig|1331060.3.peg.3233"/>
<dbReference type="EMBL" id="ATDP01000097">
    <property type="protein sequence ID" value="EQB13397.1"/>
    <property type="molecule type" value="Genomic_DNA"/>
</dbReference>
<name>T0HK77_9SPHN</name>
<protein>
    <submittedName>
        <fullName evidence="2">Uncharacterized protein</fullName>
    </submittedName>
</protein>
<dbReference type="AlphaFoldDB" id="T0HK77"/>
<sequence length="39" mass="4348">MDQEDIVFFSLQSFPLRLGNENADVPKLNPADIDDARVG</sequence>
<keyword evidence="3" id="KW-1185">Reference proteome</keyword>
<evidence type="ECO:0000256" key="1">
    <source>
        <dbReference type="SAM" id="MobiDB-lite"/>
    </source>
</evidence>
<comment type="caution">
    <text evidence="2">The sequence shown here is derived from an EMBL/GenBank/DDBJ whole genome shotgun (WGS) entry which is preliminary data.</text>
</comment>
<proteinExistence type="predicted"/>
<gene>
    <name evidence="2" type="ORF">RLDS_16825</name>
</gene>